<feature type="non-terminal residue" evidence="4">
    <location>
        <position position="1"/>
    </location>
</feature>
<sequence>LIINRDTPPFDNADMRRAIALGLDRKAFIDIISEGQGDIGGVMQPLPEGVWGMPQDVLQTLPGYDPDVQKNRSEARQIMQRLGYGPDRRLALKVSTRNVPPFRDPAVILTDQLKEVFIDGELEIVETALWYPKMYRKDYKIGLNLTGGGVDDPDQQFYENYACGAARNYTGYCNPELEKMFDQQSMESDEGKRKRLVWEIERKLAEDGARPIIFYNRFAYCWQSQVKGWTMMVNSIVNNFRMEDVWVDK</sequence>
<evidence type="ECO:0000259" key="3">
    <source>
        <dbReference type="Pfam" id="PF00496"/>
    </source>
</evidence>
<dbReference type="PANTHER" id="PTHR30290">
    <property type="entry name" value="PERIPLASMIC BINDING COMPONENT OF ABC TRANSPORTER"/>
    <property type="match status" value="1"/>
</dbReference>
<comment type="caution">
    <text evidence="4">The sequence shown here is derived from an EMBL/GenBank/DDBJ whole genome shotgun (WGS) entry which is preliminary data.</text>
</comment>
<proteinExistence type="inferred from homology"/>
<keyword evidence="5" id="KW-1185">Reference proteome</keyword>
<dbReference type="Proteomes" id="UP000567293">
    <property type="component" value="Unassembled WGS sequence"/>
</dbReference>
<protein>
    <submittedName>
        <fullName evidence="4">Peptide ABC transporter substrate-binding protein</fullName>
    </submittedName>
</protein>
<evidence type="ECO:0000256" key="1">
    <source>
        <dbReference type="ARBA" id="ARBA00005695"/>
    </source>
</evidence>
<reference evidence="4" key="1">
    <citation type="submission" date="2020-06" db="EMBL/GenBank/DDBJ databases">
        <title>Legume-microbial interactions unlock mineral nutrients during tropical forest succession.</title>
        <authorList>
            <person name="Epihov D.Z."/>
        </authorList>
    </citation>
    <scope>NUCLEOTIDE SEQUENCE [LARGE SCALE GENOMIC DNA]</scope>
    <source>
        <strain evidence="4">Pan2503</strain>
    </source>
</reference>
<keyword evidence="2" id="KW-0732">Signal</keyword>
<accession>A0A7V8NMH5</accession>
<comment type="similarity">
    <text evidence="1">Belongs to the bacterial solute-binding protein 5 family.</text>
</comment>
<dbReference type="Pfam" id="PF00496">
    <property type="entry name" value="SBP_bac_5"/>
    <property type="match status" value="1"/>
</dbReference>
<dbReference type="GO" id="GO:0015833">
    <property type="term" value="P:peptide transport"/>
    <property type="evidence" value="ECO:0007669"/>
    <property type="project" value="TreeGrafter"/>
</dbReference>
<dbReference type="InterPro" id="IPR000914">
    <property type="entry name" value="SBP_5_dom"/>
</dbReference>
<evidence type="ECO:0000313" key="5">
    <source>
        <dbReference type="Proteomes" id="UP000567293"/>
    </source>
</evidence>
<dbReference type="SUPFAM" id="SSF53850">
    <property type="entry name" value="Periplasmic binding protein-like II"/>
    <property type="match status" value="1"/>
</dbReference>
<organism evidence="4 5">
    <name type="scientific">Candidatus Acidiferrum panamense</name>
    <dbReference type="NCBI Taxonomy" id="2741543"/>
    <lineage>
        <taxon>Bacteria</taxon>
        <taxon>Pseudomonadati</taxon>
        <taxon>Acidobacteriota</taxon>
        <taxon>Terriglobia</taxon>
        <taxon>Candidatus Acidiferrales</taxon>
        <taxon>Candidatus Acidiferrum</taxon>
    </lineage>
</organism>
<dbReference type="InterPro" id="IPR039424">
    <property type="entry name" value="SBP_5"/>
</dbReference>
<feature type="domain" description="Solute-binding protein family 5" evidence="3">
    <location>
        <begin position="2"/>
        <end position="166"/>
    </location>
</feature>
<name>A0A7V8NMH5_9BACT</name>
<evidence type="ECO:0000256" key="2">
    <source>
        <dbReference type="ARBA" id="ARBA00022729"/>
    </source>
</evidence>
<dbReference type="GO" id="GO:1904680">
    <property type="term" value="F:peptide transmembrane transporter activity"/>
    <property type="evidence" value="ECO:0007669"/>
    <property type="project" value="TreeGrafter"/>
</dbReference>
<evidence type="ECO:0000313" key="4">
    <source>
        <dbReference type="EMBL" id="MBA0083832.1"/>
    </source>
</evidence>
<dbReference type="EMBL" id="JACDQQ010000249">
    <property type="protein sequence ID" value="MBA0083832.1"/>
    <property type="molecule type" value="Genomic_DNA"/>
</dbReference>
<dbReference type="AlphaFoldDB" id="A0A7V8NMH5"/>
<dbReference type="PANTHER" id="PTHR30290:SF38">
    <property type="entry name" value="D,D-DIPEPTIDE-BINDING PERIPLASMIC PROTEIN DDPA-RELATED"/>
    <property type="match status" value="1"/>
</dbReference>
<gene>
    <name evidence="4" type="ORF">HRJ53_02450</name>
</gene>
<dbReference type="Gene3D" id="3.10.105.10">
    <property type="entry name" value="Dipeptide-binding Protein, Domain 3"/>
    <property type="match status" value="1"/>
</dbReference>